<dbReference type="HAMAP" id="MF_00674">
    <property type="entry name" value="UPF0251"/>
    <property type="match status" value="1"/>
</dbReference>
<dbReference type="Pfam" id="PF02001">
    <property type="entry name" value="DUF134"/>
    <property type="match status" value="1"/>
</dbReference>
<protein>
    <recommendedName>
        <fullName evidence="2">UPF0251 protein CSCA_0478</fullName>
    </recommendedName>
</protein>
<organism evidence="3 4">
    <name type="scientific">Clostridium scatologenes</name>
    <dbReference type="NCBI Taxonomy" id="1548"/>
    <lineage>
        <taxon>Bacteria</taxon>
        <taxon>Bacillati</taxon>
        <taxon>Bacillota</taxon>
        <taxon>Clostridia</taxon>
        <taxon>Eubacteriales</taxon>
        <taxon>Clostridiaceae</taxon>
        <taxon>Clostridium</taxon>
    </lineage>
</organism>
<evidence type="ECO:0000313" key="4">
    <source>
        <dbReference type="Proteomes" id="UP000033115"/>
    </source>
</evidence>
<proteinExistence type="inferred from homology"/>
<dbReference type="PANTHER" id="PTHR37478">
    <property type="match status" value="1"/>
</dbReference>
<dbReference type="KEGG" id="csq:CSCA_0478"/>
<dbReference type="STRING" id="1548.CSCA_0478"/>
<reference evidence="3 4" key="1">
    <citation type="journal article" date="2015" name="J. Biotechnol.">
        <title>Complete genome sequence of a malodorant-producing acetogen, Clostridium scatologenes ATCC 25775(T).</title>
        <authorList>
            <person name="Zhu Z."/>
            <person name="Guo T."/>
            <person name="Zheng H."/>
            <person name="Song T."/>
            <person name="Ouyang P."/>
            <person name="Xie J."/>
        </authorList>
    </citation>
    <scope>NUCLEOTIDE SEQUENCE [LARGE SCALE GENOMIC DNA]</scope>
    <source>
        <strain evidence="3 4">ATCC 25775</strain>
    </source>
</reference>
<dbReference type="SUPFAM" id="SSF88659">
    <property type="entry name" value="Sigma3 and sigma4 domains of RNA polymerase sigma factors"/>
    <property type="match status" value="1"/>
</dbReference>
<dbReference type="EMBL" id="CP009933">
    <property type="protein sequence ID" value="AKA67603.1"/>
    <property type="molecule type" value="Genomic_DNA"/>
</dbReference>
<dbReference type="InterPro" id="IPR002852">
    <property type="entry name" value="UPF0251"/>
</dbReference>
<dbReference type="InterPro" id="IPR013324">
    <property type="entry name" value="RNA_pol_sigma_r3/r4-like"/>
</dbReference>
<dbReference type="RefSeq" id="WP_029160674.1">
    <property type="nucleotide sequence ID" value="NZ_CP009933.1"/>
</dbReference>
<keyword evidence="4" id="KW-1185">Reference proteome</keyword>
<gene>
    <name evidence="3" type="ORF">CSCA_0478</name>
</gene>
<dbReference type="Proteomes" id="UP000033115">
    <property type="component" value="Chromosome"/>
</dbReference>
<dbReference type="Gene3D" id="1.10.10.10">
    <property type="entry name" value="Winged helix-like DNA-binding domain superfamily/Winged helix DNA-binding domain"/>
    <property type="match status" value="1"/>
</dbReference>
<dbReference type="InterPro" id="IPR036388">
    <property type="entry name" value="WH-like_DNA-bd_sf"/>
</dbReference>
<evidence type="ECO:0000313" key="3">
    <source>
        <dbReference type="EMBL" id="AKA67603.1"/>
    </source>
</evidence>
<dbReference type="HOGENOM" id="CLU_094511_0_1_9"/>
<comment type="similarity">
    <text evidence="1 2">Belongs to the UPF0251 family.</text>
</comment>
<dbReference type="PANTHER" id="PTHR37478:SF2">
    <property type="entry name" value="UPF0251 PROTEIN TK0562"/>
    <property type="match status" value="1"/>
</dbReference>
<dbReference type="AlphaFoldDB" id="A0A0E3M503"/>
<accession>A0A0E3M503</accession>
<evidence type="ECO:0000256" key="2">
    <source>
        <dbReference type="HAMAP-Rule" id="MF_00674"/>
    </source>
</evidence>
<name>A0A0E3M503_CLOSL</name>
<evidence type="ECO:0000256" key="1">
    <source>
        <dbReference type="ARBA" id="ARBA00009350"/>
    </source>
</evidence>
<sequence>MPRPTKFRKVEFFPKDDYFVPWGKPKCETEEIVLKVEELEAMRLKDIEELNQEECAEKMEISRQTFQNIIDSARKKVAIALTEGKAIRISGGYYTTNHCKFKCMDCGETYEINYKHDKLACPNCGSQRVVCSKKAAFCRRWCNTESST</sequence>